<dbReference type="PANTHER" id="PTHR21184:SF6">
    <property type="entry name" value="CONSERVED PLASMA MEMBRANE PROTEIN"/>
    <property type="match status" value="1"/>
</dbReference>
<protein>
    <submittedName>
        <fullName evidence="5">Uncharacterized protein</fullName>
    </submittedName>
</protein>
<sequence>MISKRFHLLRALLLLFACSVPESVAEAAHLGISDESYDDLSRESEQRHHFHARNHKKADFSDLASPSESNDLVLDHSRINEGEVYLFKNRKHRHRAIPVIRTGSRFNDALTFKDWMKNATKSRDKVVKIVLRNTDVVRPVLQYLYAAQDDFESPILLHANVFRLAGTYDKTVDPLILIGSAQKMLPDATISLGWNDPKNITELKSSQKRISWRSTFHMLNYINHISQPLILSMRLSLAQNSVDQLLWILGMNQTISVVVWSDDQDDENIEWYQILRLRSYAGKNKVIFDLLPKHRDTLEKKGRLPTRKDDQIDATWLEMHELSSARPVLSKTFQSDRGIAFLGWSNSFLLAKKSGNEEAGFKPMYYSGKVLFLPKKGLKHISPLEDSGLSLQLVDREHVSESGDAKSGIQILIGYDGRVFLENMDPDLEQSYNQRSSGRVQHYVCYGFSIVDRGWRVEVDVWTDFCEGYHIHPLDPPSLTSLQLETPIRSRTPRSVMISKSGDGEIDFLIQKLARSGSSFNSVISLAVLGLASLLYFSF</sequence>
<comment type="caution">
    <text evidence="5">The sequence shown here is derived from an EMBL/GenBank/DDBJ whole genome shotgun (WGS) entry which is preliminary data.</text>
</comment>
<feature type="domain" description="Menorin C-terminal" evidence="4">
    <location>
        <begin position="321"/>
        <end position="514"/>
    </location>
</feature>
<gene>
    <name evidence="5" type="ORF">L596_017992</name>
</gene>
<evidence type="ECO:0000259" key="4">
    <source>
        <dbReference type="Pfam" id="PF25161"/>
    </source>
</evidence>
<organism evidence="5 6">
    <name type="scientific">Steinernema carpocapsae</name>
    <name type="common">Entomopathogenic nematode</name>
    <dbReference type="NCBI Taxonomy" id="34508"/>
    <lineage>
        <taxon>Eukaryota</taxon>
        <taxon>Metazoa</taxon>
        <taxon>Ecdysozoa</taxon>
        <taxon>Nematoda</taxon>
        <taxon>Chromadorea</taxon>
        <taxon>Rhabditida</taxon>
        <taxon>Tylenchina</taxon>
        <taxon>Panagrolaimomorpha</taxon>
        <taxon>Strongyloidoidea</taxon>
        <taxon>Steinernematidae</taxon>
        <taxon>Steinernema</taxon>
    </lineage>
</organism>
<reference evidence="5 6" key="2">
    <citation type="journal article" date="2019" name="G3 (Bethesda)">
        <title>Hybrid Assembly of the Genome of the Entomopathogenic Nematode Steinernema carpocapsae Identifies the X-Chromosome.</title>
        <authorList>
            <person name="Serra L."/>
            <person name="Macchietto M."/>
            <person name="Macias-Munoz A."/>
            <person name="McGill C.J."/>
            <person name="Rodriguez I.M."/>
            <person name="Rodriguez B."/>
            <person name="Murad R."/>
            <person name="Mortazavi A."/>
        </authorList>
    </citation>
    <scope>NUCLEOTIDE SEQUENCE [LARGE SCALE GENOMIC DNA]</scope>
    <source>
        <strain evidence="5 6">ALL</strain>
    </source>
</reference>
<keyword evidence="6" id="KW-1185">Reference proteome</keyword>
<evidence type="ECO:0000313" key="5">
    <source>
        <dbReference type="EMBL" id="TKR76926.1"/>
    </source>
</evidence>
<evidence type="ECO:0000256" key="2">
    <source>
        <dbReference type="SAM" id="SignalP"/>
    </source>
</evidence>
<evidence type="ECO:0000256" key="1">
    <source>
        <dbReference type="ARBA" id="ARBA00044953"/>
    </source>
</evidence>
<feature type="chain" id="PRO_5020685930" evidence="2">
    <location>
        <begin position="28"/>
        <end position="539"/>
    </location>
</feature>
<feature type="domain" description="Menorin-like" evidence="3">
    <location>
        <begin position="76"/>
        <end position="294"/>
    </location>
</feature>
<feature type="signal peptide" evidence="2">
    <location>
        <begin position="1"/>
        <end position="27"/>
    </location>
</feature>
<dbReference type="OrthoDB" id="413402at2759"/>
<evidence type="ECO:0000259" key="3">
    <source>
        <dbReference type="Pfam" id="PF10223"/>
    </source>
</evidence>
<comment type="similarity">
    <text evidence="1">Belongs to the menorin family.</text>
</comment>
<dbReference type="GO" id="GO:0005615">
    <property type="term" value="C:extracellular space"/>
    <property type="evidence" value="ECO:0007669"/>
    <property type="project" value="TreeGrafter"/>
</dbReference>
<dbReference type="Pfam" id="PF25161">
    <property type="entry name" value="Menorin_C"/>
    <property type="match status" value="1"/>
</dbReference>
<dbReference type="Pfam" id="PF10223">
    <property type="entry name" value="Menorin_N"/>
    <property type="match status" value="1"/>
</dbReference>
<name>A0A4U5N3B0_STECR</name>
<evidence type="ECO:0000313" key="6">
    <source>
        <dbReference type="Proteomes" id="UP000298663"/>
    </source>
</evidence>
<dbReference type="AlphaFoldDB" id="A0A4U5N3B0"/>
<dbReference type="Proteomes" id="UP000298663">
    <property type="component" value="Unassembled WGS sequence"/>
</dbReference>
<reference evidence="5 6" key="1">
    <citation type="journal article" date="2015" name="Genome Biol.">
        <title>Comparative genomics of Steinernema reveals deeply conserved gene regulatory networks.</title>
        <authorList>
            <person name="Dillman A.R."/>
            <person name="Macchietto M."/>
            <person name="Porter C.F."/>
            <person name="Rogers A."/>
            <person name="Williams B."/>
            <person name="Antoshechkin I."/>
            <person name="Lee M.M."/>
            <person name="Goodwin Z."/>
            <person name="Lu X."/>
            <person name="Lewis E.E."/>
            <person name="Goodrich-Blair H."/>
            <person name="Stock S.P."/>
            <person name="Adams B.J."/>
            <person name="Sternberg P.W."/>
            <person name="Mortazavi A."/>
        </authorList>
    </citation>
    <scope>NUCLEOTIDE SEQUENCE [LARGE SCALE GENOMIC DNA]</scope>
    <source>
        <strain evidence="5 6">ALL</strain>
    </source>
</reference>
<dbReference type="InterPro" id="IPR057489">
    <property type="entry name" value="Menorin_C"/>
</dbReference>
<proteinExistence type="inferred from homology"/>
<dbReference type="PANTHER" id="PTHR21184">
    <property type="entry name" value="MENORIN (DENDRITIC BRANCHING PROTEIN)"/>
    <property type="match status" value="1"/>
</dbReference>
<dbReference type="InterPro" id="IPR019356">
    <property type="entry name" value="Menorin_dom"/>
</dbReference>
<accession>A0A4U5N3B0</accession>
<keyword evidence="2" id="KW-0732">Signal</keyword>
<dbReference type="EMBL" id="AZBU02000005">
    <property type="protein sequence ID" value="TKR76926.1"/>
    <property type="molecule type" value="Genomic_DNA"/>
</dbReference>